<dbReference type="KEGG" id="fil:BN1229_v1_1875"/>
<organism evidence="2 3">
    <name type="scientific">Candidatus Filomicrobium marinum</name>
    <dbReference type="NCBI Taxonomy" id="1608628"/>
    <lineage>
        <taxon>Bacteria</taxon>
        <taxon>Pseudomonadati</taxon>
        <taxon>Pseudomonadota</taxon>
        <taxon>Alphaproteobacteria</taxon>
        <taxon>Hyphomicrobiales</taxon>
        <taxon>Hyphomicrobiaceae</taxon>
        <taxon>Filomicrobium</taxon>
    </lineage>
</organism>
<keyword evidence="1" id="KW-0472">Membrane</keyword>
<protein>
    <submittedName>
        <fullName evidence="2">Uncharacterized protein</fullName>
    </submittedName>
</protein>
<feature type="transmembrane region" description="Helical" evidence="1">
    <location>
        <begin position="45"/>
        <end position="63"/>
    </location>
</feature>
<reference evidence="3" key="1">
    <citation type="submission" date="2015-02" db="EMBL/GenBank/DDBJ databases">
        <authorList>
            <person name="Chooi Y.-H."/>
        </authorList>
    </citation>
    <scope>NUCLEOTIDE SEQUENCE [LARGE SCALE GENOMIC DNA]</scope>
    <source>
        <strain evidence="3">strain Y</strain>
    </source>
</reference>
<sequence>MLGSAYAFLATYPAGDPVSWTPLAFVIVSAVVILAGILISNPGRLGSLFAWLMGPALFALPIVRMTLSGQGWNEALAAGKVDVIAIDLCLMIAGLCGLWFAWSKSARRQVKPAGQQVGTLSEGPAE</sequence>
<evidence type="ECO:0000313" key="2">
    <source>
        <dbReference type="EMBL" id="CPR18813.1"/>
    </source>
</evidence>
<name>A0A0D6JFQ5_9HYPH</name>
<accession>A0A0D6JFQ5</accession>
<keyword evidence="1" id="KW-1133">Transmembrane helix</keyword>
<dbReference type="AlphaFoldDB" id="A0A0D6JFQ5"/>
<feature type="transmembrane region" description="Helical" evidence="1">
    <location>
        <begin position="83"/>
        <end position="102"/>
    </location>
</feature>
<proteinExistence type="predicted"/>
<evidence type="ECO:0000313" key="3">
    <source>
        <dbReference type="Proteomes" id="UP000033187"/>
    </source>
</evidence>
<dbReference type="RefSeq" id="WP_046478000.1">
    <property type="nucleotide sequence ID" value="NZ_LN829119.1"/>
</dbReference>
<keyword evidence="1" id="KW-0812">Transmembrane</keyword>
<dbReference type="EMBL" id="LN829119">
    <property type="protein sequence ID" value="CPR18813.1"/>
    <property type="molecule type" value="Genomic_DNA"/>
</dbReference>
<feature type="transmembrane region" description="Helical" evidence="1">
    <location>
        <begin position="20"/>
        <end position="38"/>
    </location>
</feature>
<dbReference type="Proteomes" id="UP000033187">
    <property type="component" value="Chromosome 1"/>
</dbReference>
<keyword evidence="3" id="KW-1185">Reference proteome</keyword>
<evidence type="ECO:0000256" key="1">
    <source>
        <dbReference type="SAM" id="Phobius"/>
    </source>
</evidence>
<dbReference type="KEGG" id="fiy:BN1229_v1_1878"/>
<gene>
    <name evidence="2" type="ORF">YBN1229_v1_1878</name>
</gene>